<accession>A2SDP9</accession>
<dbReference type="HOGENOM" id="CLU_025996_0_7_4"/>
<protein>
    <submittedName>
        <fullName evidence="2">Putative glycosyltransferase protein</fullName>
    </submittedName>
</protein>
<dbReference type="Pfam" id="PF00535">
    <property type="entry name" value="Glycos_transf_2"/>
    <property type="match status" value="1"/>
</dbReference>
<name>A2SDP9_METPP</name>
<dbReference type="CDD" id="cd00761">
    <property type="entry name" value="Glyco_tranf_GTA_type"/>
    <property type="match status" value="1"/>
</dbReference>
<dbReference type="PANTHER" id="PTHR22916">
    <property type="entry name" value="GLYCOSYLTRANSFERASE"/>
    <property type="match status" value="1"/>
</dbReference>
<dbReference type="EMBL" id="CP000555">
    <property type="protein sequence ID" value="ABM93688.1"/>
    <property type="molecule type" value="Genomic_DNA"/>
</dbReference>
<organism evidence="2 3">
    <name type="scientific">Methylibium petroleiphilum (strain ATCC BAA-1232 / LMG 22953 / PM1)</name>
    <dbReference type="NCBI Taxonomy" id="420662"/>
    <lineage>
        <taxon>Bacteria</taxon>
        <taxon>Pseudomonadati</taxon>
        <taxon>Pseudomonadota</taxon>
        <taxon>Betaproteobacteria</taxon>
        <taxon>Burkholderiales</taxon>
        <taxon>Sphaerotilaceae</taxon>
        <taxon>Methylibium</taxon>
    </lineage>
</organism>
<dbReference type="PANTHER" id="PTHR22916:SF3">
    <property type="entry name" value="UDP-GLCNAC:BETAGAL BETA-1,3-N-ACETYLGLUCOSAMINYLTRANSFERASE-LIKE PROTEIN 1"/>
    <property type="match status" value="1"/>
</dbReference>
<sequence length="349" mass="38589">MTPSLPKISVVIPCFNYARYVGQAIESALAQAHPDTEVVVVNDGSTDGSLAVIERYAQRVVVIDQVNQGSIAAYNRGFSESSGDVVIFLDADDLLEPGALAAVAAAWTPACAKLQYDLKIIDAEGRDTGRRFCNFANGYGTAEARSAFLRTGTYRWPVTTGNAYSRWFLEPMFPLRIEHGPDGHLNTVAPVYGDVKVLPQVLGAYRVHGANMWSSDGSDHSRLPFRIHTRQREVAFMQLHAQQRGVFLPAGNVLDRELPFLNYRLMALKLGLAYTGQEHDSPWSLVRRAWSLIVSEPMSLKHRVGHLGWFGVLALAPRQAVPALLHVRFNRSELLQSLRRSVGLAPVRT</sequence>
<dbReference type="GO" id="GO:0016758">
    <property type="term" value="F:hexosyltransferase activity"/>
    <property type="evidence" value="ECO:0007669"/>
    <property type="project" value="UniProtKB-ARBA"/>
</dbReference>
<evidence type="ECO:0000313" key="3">
    <source>
        <dbReference type="Proteomes" id="UP000000366"/>
    </source>
</evidence>
<proteinExistence type="predicted"/>
<reference evidence="2 3" key="1">
    <citation type="journal article" date="2007" name="J. Bacteriol.">
        <title>Whole-genome analysis of the methyl tert-butyl ether-degrading beta-proteobacterium Methylibium petroleiphilum PM1.</title>
        <authorList>
            <person name="Kane S.R."/>
            <person name="Chakicherla A.Y."/>
            <person name="Chain P.S.G."/>
            <person name="Schmidt R."/>
            <person name="Shin M.W."/>
            <person name="Legler T.C."/>
            <person name="Scow K.M."/>
            <person name="Larimer F.W."/>
            <person name="Lucas S.M."/>
            <person name="Richardson P.M."/>
            <person name="Hristova K.R."/>
        </authorList>
    </citation>
    <scope>NUCLEOTIDE SEQUENCE [LARGE SCALE GENOMIC DNA]</scope>
    <source>
        <strain evidence="3">ATCC BAA-1232 / LMG 22953 / PM1</strain>
    </source>
</reference>
<dbReference type="Gene3D" id="3.90.550.10">
    <property type="entry name" value="Spore Coat Polysaccharide Biosynthesis Protein SpsA, Chain A"/>
    <property type="match status" value="1"/>
</dbReference>
<dbReference type="KEGG" id="mpt:Mpe_A0726"/>
<dbReference type="STRING" id="420662.Mpe_A0726"/>
<dbReference type="CAZy" id="GT2">
    <property type="family name" value="Glycosyltransferase Family 2"/>
</dbReference>
<keyword evidence="3" id="KW-1185">Reference proteome</keyword>
<feature type="domain" description="Glycosyltransferase 2-like" evidence="1">
    <location>
        <begin position="9"/>
        <end position="107"/>
    </location>
</feature>
<dbReference type="InterPro" id="IPR001173">
    <property type="entry name" value="Glyco_trans_2-like"/>
</dbReference>
<dbReference type="eggNOG" id="COG1215">
    <property type="taxonomic scope" value="Bacteria"/>
</dbReference>
<dbReference type="InterPro" id="IPR029044">
    <property type="entry name" value="Nucleotide-diphossugar_trans"/>
</dbReference>
<dbReference type="SUPFAM" id="SSF53448">
    <property type="entry name" value="Nucleotide-diphospho-sugar transferases"/>
    <property type="match status" value="1"/>
</dbReference>
<gene>
    <name evidence="2" type="ordered locus">Mpe_A0726</name>
</gene>
<evidence type="ECO:0000313" key="2">
    <source>
        <dbReference type="EMBL" id="ABM93688.1"/>
    </source>
</evidence>
<dbReference type="Proteomes" id="UP000000366">
    <property type="component" value="Chromosome"/>
</dbReference>
<dbReference type="RefSeq" id="WP_011828326.1">
    <property type="nucleotide sequence ID" value="NC_008825.1"/>
</dbReference>
<evidence type="ECO:0000259" key="1">
    <source>
        <dbReference type="Pfam" id="PF00535"/>
    </source>
</evidence>
<dbReference type="AlphaFoldDB" id="A2SDP9"/>
<keyword evidence="2" id="KW-0808">Transferase</keyword>